<reference evidence="1 2" key="1">
    <citation type="submission" date="2014-04" db="EMBL/GenBank/DDBJ databases">
        <authorList>
            <consortium name="DOE Joint Genome Institute"/>
            <person name="Kuo A."/>
            <person name="Martino E."/>
            <person name="Perotto S."/>
            <person name="Kohler A."/>
            <person name="Nagy L.G."/>
            <person name="Floudas D."/>
            <person name="Copeland A."/>
            <person name="Barry K.W."/>
            <person name="Cichocki N."/>
            <person name="Veneault-Fourrey C."/>
            <person name="LaButti K."/>
            <person name="Lindquist E.A."/>
            <person name="Lipzen A."/>
            <person name="Lundell T."/>
            <person name="Morin E."/>
            <person name="Murat C."/>
            <person name="Sun H."/>
            <person name="Tunlid A."/>
            <person name="Henrissat B."/>
            <person name="Grigoriev I.V."/>
            <person name="Hibbett D.S."/>
            <person name="Martin F."/>
            <person name="Nordberg H.P."/>
            <person name="Cantor M.N."/>
            <person name="Hua S.X."/>
        </authorList>
    </citation>
    <scope>NUCLEOTIDE SEQUENCE [LARGE SCALE GENOMIC DNA]</scope>
    <source>
        <strain evidence="1 2">Zn</strain>
    </source>
</reference>
<protein>
    <submittedName>
        <fullName evidence="1">Uncharacterized protein</fullName>
    </submittedName>
</protein>
<sequence length="117" mass="12182">MSGLSVSFPASPDFLSLQACVPSASGAIPEIKEWNGSDIIVRTLIESATTPEDNQTGCVSVEELSCSLTATGTKTHVAGNMVRESRTQTAIHPKETESKLAQLGLVVALLGVISVVV</sequence>
<accession>A0A0C3HIA4</accession>
<keyword evidence="2" id="KW-1185">Reference proteome</keyword>
<evidence type="ECO:0000313" key="2">
    <source>
        <dbReference type="Proteomes" id="UP000054321"/>
    </source>
</evidence>
<proteinExistence type="predicted"/>
<dbReference type="AlphaFoldDB" id="A0A0C3HIA4"/>
<name>A0A0C3HIA4_OIDMZ</name>
<dbReference type="InParanoid" id="A0A0C3HIA4"/>
<reference evidence="2" key="2">
    <citation type="submission" date="2015-01" db="EMBL/GenBank/DDBJ databases">
        <title>Evolutionary Origins and Diversification of the Mycorrhizal Mutualists.</title>
        <authorList>
            <consortium name="DOE Joint Genome Institute"/>
            <consortium name="Mycorrhizal Genomics Consortium"/>
            <person name="Kohler A."/>
            <person name="Kuo A."/>
            <person name="Nagy L.G."/>
            <person name="Floudas D."/>
            <person name="Copeland A."/>
            <person name="Barry K.W."/>
            <person name="Cichocki N."/>
            <person name="Veneault-Fourrey C."/>
            <person name="LaButti K."/>
            <person name="Lindquist E.A."/>
            <person name="Lipzen A."/>
            <person name="Lundell T."/>
            <person name="Morin E."/>
            <person name="Murat C."/>
            <person name="Riley R."/>
            <person name="Ohm R."/>
            <person name="Sun H."/>
            <person name="Tunlid A."/>
            <person name="Henrissat B."/>
            <person name="Grigoriev I.V."/>
            <person name="Hibbett D.S."/>
            <person name="Martin F."/>
        </authorList>
    </citation>
    <scope>NUCLEOTIDE SEQUENCE [LARGE SCALE GENOMIC DNA]</scope>
    <source>
        <strain evidence="2">Zn</strain>
    </source>
</reference>
<dbReference type="Proteomes" id="UP000054321">
    <property type="component" value="Unassembled WGS sequence"/>
</dbReference>
<organism evidence="1 2">
    <name type="scientific">Oidiodendron maius (strain Zn)</name>
    <dbReference type="NCBI Taxonomy" id="913774"/>
    <lineage>
        <taxon>Eukaryota</taxon>
        <taxon>Fungi</taxon>
        <taxon>Dikarya</taxon>
        <taxon>Ascomycota</taxon>
        <taxon>Pezizomycotina</taxon>
        <taxon>Leotiomycetes</taxon>
        <taxon>Leotiomycetes incertae sedis</taxon>
        <taxon>Myxotrichaceae</taxon>
        <taxon>Oidiodendron</taxon>
    </lineage>
</organism>
<gene>
    <name evidence="1" type="ORF">OIDMADRAFT_140428</name>
</gene>
<dbReference type="HOGENOM" id="CLU_2085467_0_0_1"/>
<dbReference type="EMBL" id="KN832870">
    <property type="protein sequence ID" value="KIN07931.1"/>
    <property type="molecule type" value="Genomic_DNA"/>
</dbReference>
<evidence type="ECO:0000313" key="1">
    <source>
        <dbReference type="EMBL" id="KIN07931.1"/>
    </source>
</evidence>